<keyword evidence="3" id="KW-1185">Reference proteome</keyword>
<protein>
    <submittedName>
        <fullName evidence="2">Uncharacterized protein</fullName>
    </submittedName>
</protein>
<dbReference type="Proteomes" id="UP000298416">
    <property type="component" value="Unassembled WGS sequence"/>
</dbReference>
<gene>
    <name evidence="2" type="ORF">SASPL_105945</name>
</gene>
<evidence type="ECO:0000313" key="3">
    <source>
        <dbReference type="Proteomes" id="UP000298416"/>
    </source>
</evidence>
<comment type="caution">
    <text evidence="2">The sequence shown here is derived from an EMBL/GenBank/DDBJ whole genome shotgun (WGS) entry which is preliminary data.</text>
</comment>
<accession>A0A8X8YMC2</accession>
<reference evidence="2" key="2">
    <citation type="submission" date="2020-08" db="EMBL/GenBank/DDBJ databases">
        <title>Plant Genome Project.</title>
        <authorList>
            <person name="Zhang R.-G."/>
        </authorList>
    </citation>
    <scope>NUCLEOTIDE SEQUENCE</scope>
    <source>
        <strain evidence="2">Huo1</strain>
        <tissue evidence="2">Leaf</tissue>
    </source>
</reference>
<evidence type="ECO:0000256" key="1">
    <source>
        <dbReference type="SAM" id="MobiDB-lite"/>
    </source>
</evidence>
<dbReference type="AlphaFoldDB" id="A0A8X8YMC2"/>
<organism evidence="2">
    <name type="scientific">Salvia splendens</name>
    <name type="common">Scarlet sage</name>
    <dbReference type="NCBI Taxonomy" id="180675"/>
    <lineage>
        <taxon>Eukaryota</taxon>
        <taxon>Viridiplantae</taxon>
        <taxon>Streptophyta</taxon>
        <taxon>Embryophyta</taxon>
        <taxon>Tracheophyta</taxon>
        <taxon>Spermatophyta</taxon>
        <taxon>Magnoliopsida</taxon>
        <taxon>eudicotyledons</taxon>
        <taxon>Gunneridae</taxon>
        <taxon>Pentapetalae</taxon>
        <taxon>asterids</taxon>
        <taxon>lamiids</taxon>
        <taxon>Lamiales</taxon>
        <taxon>Lamiaceae</taxon>
        <taxon>Nepetoideae</taxon>
        <taxon>Mentheae</taxon>
        <taxon>Salviinae</taxon>
        <taxon>Salvia</taxon>
        <taxon>Salvia subgen. Calosphace</taxon>
        <taxon>core Calosphace</taxon>
    </lineage>
</organism>
<name>A0A8X8YMC2_SALSN</name>
<dbReference type="EMBL" id="PNBA02000002">
    <property type="protein sequence ID" value="KAG6434320.1"/>
    <property type="molecule type" value="Genomic_DNA"/>
</dbReference>
<sequence length="205" mass="22565">MVPAVSGAGYPTRVSGNTRHSAGRVSGLPLEPKSGAESWVISLTPYALDFDGVVCDSYEESSLSAFKVAEGLTDAGMMENWMTIKPVIMAEWDGSDRFLGRDLVVRESSLILTDFGYFLLHGRFADALLQELARVTRNLWVGNWGIRVITLKMSEMRLQESPGFDFFSCQTSAISTSDSDLIFFGVSLLIRYSNALTLQTRGTVK</sequence>
<proteinExistence type="predicted"/>
<feature type="region of interest" description="Disordered" evidence="1">
    <location>
        <begin position="1"/>
        <end position="29"/>
    </location>
</feature>
<evidence type="ECO:0000313" key="2">
    <source>
        <dbReference type="EMBL" id="KAG6434320.1"/>
    </source>
</evidence>
<reference evidence="2" key="1">
    <citation type="submission" date="2018-01" db="EMBL/GenBank/DDBJ databases">
        <authorList>
            <person name="Mao J.F."/>
        </authorList>
    </citation>
    <scope>NUCLEOTIDE SEQUENCE</scope>
    <source>
        <strain evidence="2">Huo1</strain>
        <tissue evidence="2">Leaf</tissue>
    </source>
</reference>